<feature type="transmembrane region" description="Helical" evidence="2">
    <location>
        <begin position="52"/>
        <end position="75"/>
    </location>
</feature>
<dbReference type="GO" id="GO:0016780">
    <property type="term" value="F:phosphotransferase activity, for other substituted phosphate groups"/>
    <property type="evidence" value="ECO:0007669"/>
    <property type="project" value="TreeGrafter"/>
</dbReference>
<proteinExistence type="inferred from homology"/>
<keyword evidence="2" id="KW-0472">Membrane</keyword>
<evidence type="ECO:0000256" key="2">
    <source>
        <dbReference type="SAM" id="Phobius"/>
    </source>
</evidence>
<keyword evidence="2" id="KW-0812">Transmembrane</keyword>
<dbReference type="PANTHER" id="PTHR30576">
    <property type="entry name" value="COLANIC BIOSYNTHESIS UDP-GLUCOSE LIPID CARRIER TRANSFERASE"/>
    <property type="match status" value="1"/>
</dbReference>
<keyword evidence="5" id="KW-1185">Reference proteome</keyword>
<dbReference type="AlphaFoldDB" id="A0A7X0LKZ6"/>
<name>A0A7X0LKZ6_9BACT</name>
<evidence type="ECO:0000256" key="1">
    <source>
        <dbReference type="ARBA" id="ARBA00006464"/>
    </source>
</evidence>
<dbReference type="Proteomes" id="UP000541810">
    <property type="component" value="Unassembled WGS sequence"/>
</dbReference>
<reference evidence="4 5" key="1">
    <citation type="submission" date="2020-08" db="EMBL/GenBank/DDBJ databases">
        <title>Genomic Encyclopedia of Type Strains, Phase IV (KMG-IV): sequencing the most valuable type-strain genomes for metagenomic binning, comparative biology and taxonomic classification.</title>
        <authorList>
            <person name="Goeker M."/>
        </authorList>
    </citation>
    <scope>NUCLEOTIDE SEQUENCE [LARGE SCALE GENOMIC DNA]</scope>
    <source>
        <strain evidence="4 5">DSM 103725</strain>
    </source>
</reference>
<organism evidence="4 5">
    <name type="scientific">Algisphaera agarilytica</name>
    <dbReference type="NCBI Taxonomy" id="1385975"/>
    <lineage>
        <taxon>Bacteria</taxon>
        <taxon>Pseudomonadati</taxon>
        <taxon>Planctomycetota</taxon>
        <taxon>Phycisphaerae</taxon>
        <taxon>Phycisphaerales</taxon>
        <taxon>Phycisphaeraceae</taxon>
        <taxon>Algisphaera</taxon>
    </lineage>
</organism>
<gene>
    <name evidence="4" type="ORF">HNQ40_001932</name>
</gene>
<dbReference type="Pfam" id="PF02397">
    <property type="entry name" value="Bac_transf"/>
    <property type="match status" value="1"/>
</dbReference>
<accession>A0A7X0LKZ6</accession>
<comment type="similarity">
    <text evidence="1">Belongs to the bacterial sugar transferase family.</text>
</comment>
<dbReference type="PANTHER" id="PTHR30576:SF0">
    <property type="entry name" value="UNDECAPRENYL-PHOSPHATE N-ACETYLGALACTOSAMINYL 1-PHOSPHATE TRANSFERASE-RELATED"/>
    <property type="match status" value="1"/>
</dbReference>
<sequence length="244" mass="27602">MTQATTTQVRDLPVRPEVVTRSSSAAAFLSRSRPGQAASTSAEPWGKRAFDVMAVVLAMPIWLPVLGLLMLAVRLDSPGPACFRQQRYGRDGQVFTLWKLRSMVGDADEALPELLAACENRSAEWDTHAKLRRDPRLTRLGAWLRRSSLDELPQLFNVLRGDMSLVGPRPIQLEERERYGRGFSTYGKVRPGLTGLWQVSGRNELAYGQRIALDRQYVRSRSWRMELGIMRRTLRAVWSGRGAY</sequence>
<comment type="caution">
    <text evidence="4">The sequence shown here is derived from an EMBL/GenBank/DDBJ whole genome shotgun (WGS) entry which is preliminary data.</text>
</comment>
<dbReference type="RefSeq" id="WP_184677663.1">
    <property type="nucleotide sequence ID" value="NZ_JACHGY010000001.1"/>
</dbReference>
<keyword evidence="4" id="KW-0808">Transferase</keyword>
<evidence type="ECO:0000313" key="5">
    <source>
        <dbReference type="Proteomes" id="UP000541810"/>
    </source>
</evidence>
<dbReference type="InterPro" id="IPR003362">
    <property type="entry name" value="Bact_transf"/>
</dbReference>
<keyword evidence="2" id="KW-1133">Transmembrane helix</keyword>
<evidence type="ECO:0000259" key="3">
    <source>
        <dbReference type="Pfam" id="PF02397"/>
    </source>
</evidence>
<protein>
    <submittedName>
        <fullName evidence="4">Lipopolysaccharide/colanic/teichoic acid biosynthesis glycosyltransferase</fullName>
    </submittedName>
</protein>
<feature type="domain" description="Bacterial sugar transferase" evidence="3">
    <location>
        <begin position="47"/>
        <end position="238"/>
    </location>
</feature>
<dbReference type="EMBL" id="JACHGY010000001">
    <property type="protein sequence ID" value="MBB6430126.1"/>
    <property type="molecule type" value="Genomic_DNA"/>
</dbReference>
<evidence type="ECO:0000313" key="4">
    <source>
        <dbReference type="EMBL" id="MBB6430126.1"/>
    </source>
</evidence>